<dbReference type="EMBL" id="JAKUDL010000005">
    <property type="protein sequence ID" value="MCH4295719.1"/>
    <property type="molecule type" value="Genomic_DNA"/>
</dbReference>
<dbReference type="AlphaFoldDB" id="A0AAJ1BJ69"/>
<proteinExistence type="predicted"/>
<accession>A0AAJ1BJ69</accession>
<protein>
    <submittedName>
        <fullName evidence="1">Uncharacterized protein</fullName>
    </submittedName>
</protein>
<dbReference type="Proteomes" id="UP001297581">
    <property type="component" value="Unassembled WGS sequence"/>
</dbReference>
<keyword evidence="2" id="KW-1185">Reference proteome</keyword>
<name>A0AAJ1BJ69_9GAMM</name>
<evidence type="ECO:0000313" key="1">
    <source>
        <dbReference type="EMBL" id="MCH4295719.1"/>
    </source>
</evidence>
<gene>
    <name evidence="1" type="ORF">MJ923_15550</name>
</gene>
<dbReference type="RefSeq" id="WP_240591864.1">
    <property type="nucleotide sequence ID" value="NZ_JAKUDL010000005.1"/>
</dbReference>
<organism evidence="1 2">
    <name type="scientific">Shewanella zhuhaiensis</name>
    <dbReference type="NCBI Taxonomy" id="2919576"/>
    <lineage>
        <taxon>Bacteria</taxon>
        <taxon>Pseudomonadati</taxon>
        <taxon>Pseudomonadota</taxon>
        <taxon>Gammaproteobacteria</taxon>
        <taxon>Alteromonadales</taxon>
        <taxon>Shewanellaceae</taxon>
        <taxon>Shewanella</taxon>
    </lineage>
</organism>
<sequence length="94" mass="10108">MEKAAYLDAMGIVRWREAGKSAPLSPELVQALKKMLEHPLFAELTFTDLNCQGAEASILLTPATGDAVSLPIEALDTAQGKRALWRALGRCGVL</sequence>
<evidence type="ECO:0000313" key="2">
    <source>
        <dbReference type="Proteomes" id="UP001297581"/>
    </source>
</evidence>
<reference evidence="1 2" key="1">
    <citation type="submission" date="2022-02" db="EMBL/GenBank/DDBJ databases">
        <title>The genome sequence of Shewanella sp. 3B26.</title>
        <authorList>
            <person name="Du J."/>
        </authorList>
    </citation>
    <scope>NUCLEOTIDE SEQUENCE [LARGE SCALE GENOMIC DNA]</scope>
    <source>
        <strain evidence="1 2">3B26</strain>
    </source>
</reference>
<comment type="caution">
    <text evidence="1">The sequence shown here is derived from an EMBL/GenBank/DDBJ whole genome shotgun (WGS) entry which is preliminary data.</text>
</comment>